<proteinExistence type="predicted"/>
<sequence length="152" mass="16668">MASSLLCRSLPALRSIRSSAHVAPDPRIFRNPFFKLHANLRESDVKVIDASWYMPHEQRNALQEYQFSNFCLSFHVQVAHIPGALFFNVDGLSGLTSNMLDSSQMLLPANELKRFERAGVSLDHPVMASCGTGVTACILALGLKPNAPVTTA</sequence>
<dbReference type="PROSITE" id="PS50206">
    <property type="entry name" value="RHODANESE_3"/>
    <property type="match status" value="1"/>
</dbReference>
<dbReference type="GO" id="GO:0004792">
    <property type="term" value="F:thiosulfate-cyanide sulfurtransferase activity"/>
    <property type="evidence" value="ECO:0007669"/>
    <property type="project" value="TreeGrafter"/>
</dbReference>
<keyword evidence="5" id="KW-1185">Reference proteome</keyword>
<dbReference type="PANTHER" id="PTHR11364:SF27">
    <property type="entry name" value="SULFURTRANSFERASE"/>
    <property type="match status" value="1"/>
</dbReference>
<organism evidence="4 5">
    <name type="scientific">Ensete ventricosum</name>
    <name type="common">Abyssinian banana</name>
    <name type="synonym">Musa ensete</name>
    <dbReference type="NCBI Taxonomy" id="4639"/>
    <lineage>
        <taxon>Eukaryota</taxon>
        <taxon>Viridiplantae</taxon>
        <taxon>Streptophyta</taxon>
        <taxon>Embryophyta</taxon>
        <taxon>Tracheophyta</taxon>
        <taxon>Spermatophyta</taxon>
        <taxon>Magnoliopsida</taxon>
        <taxon>Liliopsida</taxon>
        <taxon>Zingiberales</taxon>
        <taxon>Musaceae</taxon>
        <taxon>Ensete</taxon>
    </lineage>
</organism>
<evidence type="ECO:0000256" key="1">
    <source>
        <dbReference type="ARBA" id="ARBA00022679"/>
    </source>
</evidence>
<comment type="caution">
    <text evidence="4">The sequence shown here is derived from an EMBL/GenBank/DDBJ whole genome shotgun (WGS) entry which is preliminary data.</text>
</comment>
<accession>A0AAV8PPZ9</accession>
<evidence type="ECO:0000256" key="2">
    <source>
        <dbReference type="ARBA" id="ARBA00022737"/>
    </source>
</evidence>
<dbReference type="InterPro" id="IPR045078">
    <property type="entry name" value="TST/MPST-like"/>
</dbReference>
<evidence type="ECO:0000259" key="3">
    <source>
        <dbReference type="PROSITE" id="PS50206"/>
    </source>
</evidence>
<dbReference type="InterPro" id="IPR001763">
    <property type="entry name" value="Rhodanese-like_dom"/>
</dbReference>
<dbReference type="InterPro" id="IPR036873">
    <property type="entry name" value="Rhodanese-like_dom_sf"/>
</dbReference>
<dbReference type="AlphaFoldDB" id="A0AAV8PPZ9"/>
<feature type="domain" description="Rhodanese" evidence="3">
    <location>
        <begin position="77"/>
        <end position="144"/>
    </location>
</feature>
<evidence type="ECO:0000313" key="5">
    <source>
        <dbReference type="Proteomes" id="UP001222027"/>
    </source>
</evidence>
<gene>
    <name evidence="4" type="ORF">OPV22_031814</name>
</gene>
<name>A0AAV8PPZ9_ENSVE</name>
<keyword evidence="1" id="KW-0808">Transferase</keyword>
<dbReference type="Gene3D" id="3.40.250.10">
    <property type="entry name" value="Rhodanese-like domain"/>
    <property type="match status" value="1"/>
</dbReference>
<dbReference type="Proteomes" id="UP001222027">
    <property type="component" value="Unassembled WGS sequence"/>
</dbReference>
<protein>
    <recommendedName>
        <fullName evidence="3">Rhodanese domain-containing protein</fullName>
    </recommendedName>
</protein>
<reference evidence="4 5" key="1">
    <citation type="submission" date="2022-12" db="EMBL/GenBank/DDBJ databases">
        <title>Chromosome-scale assembly of the Ensete ventricosum genome.</title>
        <authorList>
            <person name="Dussert Y."/>
            <person name="Stocks J."/>
            <person name="Wendawek A."/>
            <person name="Woldeyes F."/>
            <person name="Nichols R.A."/>
            <person name="Borrell J.S."/>
        </authorList>
    </citation>
    <scope>NUCLEOTIDE SEQUENCE [LARGE SCALE GENOMIC DNA]</scope>
    <source>
        <strain evidence="5">cv. Maze</strain>
        <tissue evidence="4">Seeds</tissue>
    </source>
</reference>
<dbReference type="GO" id="GO:0005739">
    <property type="term" value="C:mitochondrion"/>
    <property type="evidence" value="ECO:0007669"/>
    <property type="project" value="TreeGrafter"/>
</dbReference>
<dbReference type="PANTHER" id="PTHR11364">
    <property type="entry name" value="THIOSULFATE SULFERTANSFERASE"/>
    <property type="match status" value="1"/>
</dbReference>
<dbReference type="SUPFAM" id="SSF52821">
    <property type="entry name" value="Rhodanese/Cell cycle control phosphatase"/>
    <property type="match status" value="1"/>
</dbReference>
<keyword evidence="2" id="KW-0677">Repeat</keyword>
<evidence type="ECO:0000313" key="4">
    <source>
        <dbReference type="EMBL" id="KAJ8458888.1"/>
    </source>
</evidence>
<dbReference type="EMBL" id="JAQQAF010000009">
    <property type="protein sequence ID" value="KAJ8458888.1"/>
    <property type="molecule type" value="Genomic_DNA"/>
</dbReference>